<reference evidence="1 2" key="1">
    <citation type="submission" date="2018-08" db="EMBL/GenBank/DDBJ databases">
        <title>Recombination of ecologically and evolutionarily significant loci maintains genetic cohesion in the Pseudomonas syringae species complex.</title>
        <authorList>
            <person name="Dillon M."/>
            <person name="Thakur S."/>
            <person name="Almeida R.N.D."/>
            <person name="Weir B.S."/>
            <person name="Guttman D.S."/>
        </authorList>
    </citation>
    <scope>NUCLEOTIDE SEQUENCE [LARGE SCALE GENOMIC DNA]</scope>
    <source>
        <strain evidence="1 2">ICMP 11897</strain>
    </source>
</reference>
<organism evidence="1 2">
    <name type="scientific">Pseudomonas savastanoi</name>
    <name type="common">Pseudomonas syringae pv. savastanoi</name>
    <dbReference type="NCBI Taxonomy" id="29438"/>
    <lineage>
        <taxon>Bacteria</taxon>
        <taxon>Pseudomonadati</taxon>
        <taxon>Pseudomonadota</taxon>
        <taxon>Gammaproteobacteria</taxon>
        <taxon>Pseudomonadales</taxon>
        <taxon>Pseudomonadaceae</taxon>
        <taxon>Pseudomonas</taxon>
    </lineage>
</organism>
<accession>A0A3M6B0N2</accession>
<protein>
    <submittedName>
        <fullName evidence="1">Uncharacterized protein</fullName>
    </submittedName>
</protein>
<sequence>MHVAQRDLRLLTDLGQQLNVVPRQTHDGVALEQLVGVVEGQIEATVTVFLAVQLQVELGLAAVPRQFFGEQPRQTTQCAEVALLVVEHDLKQPVFAGLRKRFDQLFERHVLMRLSVQRGLAGLGQQCGKRQARIELRTQHQGVDEEADQALGFMTRTVGTGHADANVGLPAVAVQQAFEGCQQDYEKGHALTLREGFQVTQQLGLQRQFQTRAIMAGQRRVRAVCGQLQYRVLFAQMAAPVIQLTFLFASLQPAALPQRIVAVLHGQRLKRQRFTSQQRVIAAQPFVDQHVHRPAVGDHVVQVEQQ</sequence>
<dbReference type="AntiFam" id="ANF00178">
    <property type="entry name" value="Shadow ORF (opposite dhbF)"/>
</dbReference>
<name>A0A3M6B0N2_PSESS</name>
<dbReference type="Proteomes" id="UP000272703">
    <property type="component" value="Unassembled WGS sequence"/>
</dbReference>
<dbReference type="EMBL" id="RBUN01000022">
    <property type="protein sequence ID" value="RMV24524.1"/>
    <property type="molecule type" value="Genomic_DNA"/>
</dbReference>
<proteinExistence type="predicted"/>
<evidence type="ECO:0000313" key="2">
    <source>
        <dbReference type="Proteomes" id="UP000272703"/>
    </source>
</evidence>
<gene>
    <name evidence="1" type="ORF">ALP16_02759</name>
</gene>
<evidence type="ECO:0000313" key="1">
    <source>
        <dbReference type="EMBL" id="RMV24524.1"/>
    </source>
</evidence>
<comment type="caution">
    <text evidence="1">The sequence shown here is derived from an EMBL/GenBank/DDBJ whole genome shotgun (WGS) entry which is preliminary data.</text>
</comment>
<dbReference type="AlphaFoldDB" id="A0A3M6B0N2"/>